<dbReference type="InterPro" id="IPR006155">
    <property type="entry name" value="Josephin"/>
</dbReference>
<evidence type="ECO:0000259" key="7">
    <source>
        <dbReference type="SMART" id="SM01246"/>
    </source>
</evidence>
<dbReference type="EMBL" id="LNIX01000009">
    <property type="protein sequence ID" value="OXA50450.1"/>
    <property type="molecule type" value="Genomic_DNA"/>
</dbReference>
<organism evidence="8 9">
    <name type="scientific">Folsomia candida</name>
    <name type="common">Springtail</name>
    <dbReference type="NCBI Taxonomy" id="158441"/>
    <lineage>
        <taxon>Eukaryota</taxon>
        <taxon>Metazoa</taxon>
        <taxon>Ecdysozoa</taxon>
        <taxon>Arthropoda</taxon>
        <taxon>Hexapoda</taxon>
        <taxon>Collembola</taxon>
        <taxon>Entomobryomorpha</taxon>
        <taxon>Isotomoidea</taxon>
        <taxon>Isotomidae</taxon>
        <taxon>Proisotominae</taxon>
        <taxon>Folsomia</taxon>
    </lineage>
</organism>
<name>A0A226DZI9_FOLCA</name>
<keyword evidence="4" id="KW-0833">Ubl conjugation pathway</keyword>
<evidence type="ECO:0000313" key="8">
    <source>
        <dbReference type="EMBL" id="OXA50450.1"/>
    </source>
</evidence>
<feature type="compositionally biased region" description="Polar residues" evidence="6">
    <location>
        <begin position="115"/>
        <end position="130"/>
    </location>
</feature>
<dbReference type="GO" id="GO:0016579">
    <property type="term" value="P:protein deubiquitination"/>
    <property type="evidence" value="ECO:0007669"/>
    <property type="project" value="InterPro"/>
</dbReference>
<gene>
    <name evidence="8" type="ORF">Fcan01_14852</name>
</gene>
<feature type="compositionally biased region" description="Basic and acidic residues" evidence="6">
    <location>
        <begin position="44"/>
        <end position="55"/>
    </location>
</feature>
<comment type="caution">
    <text evidence="8">The sequence shown here is derived from an EMBL/GenBank/DDBJ whole genome shotgun (WGS) entry which is preliminary data.</text>
</comment>
<evidence type="ECO:0000256" key="6">
    <source>
        <dbReference type="SAM" id="MobiDB-lite"/>
    </source>
</evidence>
<dbReference type="OrthoDB" id="10063692at2759"/>
<feature type="region of interest" description="Disordered" evidence="6">
    <location>
        <begin position="1"/>
        <end position="143"/>
    </location>
</feature>
<feature type="domain" description="Josephin" evidence="7">
    <location>
        <begin position="637"/>
        <end position="781"/>
    </location>
</feature>
<evidence type="ECO:0000256" key="1">
    <source>
        <dbReference type="ARBA" id="ARBA00000707"/>
    </source>
</evidence>
<dbReference type="PANTHER" id="PTHR13291">
    <property type="entry name" value="JOSEPHIN 1, 2"/>
    <property type="match status" value="1"/>
</dbReference>
<dbReference type="Gene3D" id="1.10.287.10">
    <property type="entry name" value="S15/NS1, RNA-binding"/>
    <property type="match status" value="1"/>
</dbReference>
<feature type="region of interest" description="Disordered" evidence="6">
    <location>
        <begin position="586"/>
        <end position="628"/>
    </location>
</feature>
<dbReference type="PANTHER" id="PTHR13291:SF0">
    <property type="entry name" value="JOSEPHIN-LIKE PROTEIN"/>
    <property type="match status" value="1"/>
</dbReference>
<dbReference type="Gene3D" id="3.90.70.40">
    <property type="match status" value="1"/>
</dbReference>
<evidence type="ECO:0000313" key="9">
    <source>
        <dbReference type="Proteomes" id="UP000198287"/>
    </source>
</evidence>
<keyword evidence="9" id="KW-1185">Reference proteome</keyword>
<dbReference type="SMART" id="SM01246">
    <property type="entry name" value="Josephin"/>
    <property type="match status" value="1"/>
</dbReference>
<reference evidence="8 9" key="1">
    <citation type="submission" date="2015-12" db="EMBL/GenBank/DDBJ databases">
        <title>The genome of Folsomia candida.</title>
        <authorList>
            <person name="Faddeeva A."/>
            <person name="Derks M.F."/>
            <person name="Anvar Y."/>
            <person name="Smit S."/>
            <person name="Van Straalen N."/>
            <person name="Roelofs D."/>
        </authorList>
    </citation>
    <scope>NUCLEOTIDE SEQUENCE [LARGE SCALE GENOMIC DNA]</scope>
    <source>
        <strain evidence="8 9">VU population</strain>
        <tissue evidence="8">Whole body</tissue>
    </source>
</reference>
<dbReference type="Proteomes" id="UP000198287">
    <property type="component" value="Unassembled WGS sequence"/>
</dbReference>
<evidence type="ECO:0000256" key="3">
    <source>
        <dbReference type="ARBA" id="ARBA00022670"/>
    </source>
</evidence>
<keyword evidence="5" id="KW-0378">Hydrolase</keyword>
<proteinExistence type="predicted"/>
<dbReference type="InterPro" id="IPR040053">
    <property type="entry name" value="JOSD1/2"/>
</dbReference>
<keyword evidence="3" id="KW-0645">Protease</keyword>
<dbReference type="AlphaFoldDB" id="A0A226DZI9"/>
<sequence>MTRLPLPPVSSDDESANEVIDGPLKPKLRRRKRRGRVIQTDSSNDSKSDDSDFKKVPKKRKRKTKVKKTVSRNVFSSSSKSDSDSDGKSTQQPPPRRLTRSAAAPSSQPSAADVSENTDSGFKTSTSTKSRSAEKINPSSDASVGETVTFRYKTHKTEAVYSHTTKRGKKMYKVVGQRNPSPRSAEALIAALEIRYRYRPPQFARSPTPPHLSPESVTDEDVELEGKSYKLVKVGMSKQRSRGKFRRMQGIIERTRNRLRITNPNPDDIVNIIVNGSSYELRYDHIESDRSGMDLYRYKNGKECKTMPAWRKQLYIWQIRNNEVKQRVHEWLTHQTRPIPPEVMRRITPFRINPPRIHLNSMDAAADVERDKEMNEYLKITDKVKDGARRFRRRYLYFVVIIPEELVRHIQPDETGHCPEIYDWLRDHEDDDSMRPEPSAFTFNPDVRTSIRREVNEGGRPFLIHVEEVNYPTRRAAREGIATLEAVVIAYFSWISPHTPRNSQVGKLKYCIANKHAEVDTFMDCNPRIKSHILAMASTRSRRPFHFLLDPSVPCPIDHSYPGQPYSAMMHPNRDKITEVILDKMEEEESTDGEESDYSEMDDMFTDDDDVFEDSSYPDSSAPQTPTSFLSSVRFERQSRGHNSCGMNAVNNFNQDGPVYTRDFFQDIAANLEEAERDVVDTGELDKGAYGGDIGDYSVEVLERALVFAHYQVSRQSDEFDIDSSLGFIYNPGNHWIAVRRVEDQWVEMDSMAAAPTIVTPLDVLKLVRQYGNAVIIVTGKNGQTDP</sequence>
<evidence type="ECO:0000256" key="5">
    <source>
        <dbReference type="ARBA" id="ARBA00022801"/>
    </source>
</evidence>
<dbReference type="GO" id="GO:0004843">
    <property type="term" value="F:cysteine-type deubiquitinase activity"/>
    <property type="evidence" value="ECO:0007669"/>
    <property type="project" value="UniProtKB-EC"/>
</dbReference>
<protein>
    <recommendedName>
        <fullName evidence="2">ubiquitinyl hydrolase 1</fullName>
        <ecNumber evidence="2">3.4.19.12</ecNumber>
    </recommendedName>
</protein>
<evidence type="ECO:0000256" key="4">
    <source>
        <dbReference type="ARBA" id="ARBA00022786"/>
    </source>
</evidence>
<feature type="compositionally biased region" description="Low complexity" evidence="6">
    <location>
        <begin position="101"/>
        <end position="112"/>
    </location>
</feature>
<feature type="compositionally biased region" description="Basic residues" evidence="6">
    <location>
        <begin position="26"/>
        <end position="36"/>
    </location>
</feature>
<evidence type="ECO:0000256" key="2">
    <source>
        <dbReference type="ARBA" id="ARBA00012759"/>
    </source>
</evidence>
<feature type="compositionally biased region" description="Basic residues" evidence="6">
    <location>
        <begin position="56"/>
        <end position="70"/>
    </location>
</feature>
<dbReference type="GO" id="GO:0006508">
    <property type="term" value="P:proteolysis"/>
    <property type="evidence" value="ECO:0007669"/>
    <property type="project" value="UniProtKB-KW"/>
</dbReference>
<accession>A0A226DZI9</accession>
<dbReference type="Pfam" id="PF02099">
    <property type="entry name" value="Josephin"/>
    <property type="match status" value="1"/>
</dbReference>
<feature type="compositionally biased region" description="Acidic residues" evidence="6">
    <location>
        <begin position="586"/>
        <end position="613"/>
    </location>
</feature>
<dbReference type="EC" id="3.4.19.12" evidence="2"/>
<dbReference type="STRING" id="158441.A0A226DZI9"/>
<comment type="catalytic activity">
    <reaction evidence="1">
        <text>Thiol-dependent hydrolysis of ester, thioester, amide, peptide and isopeptide bonds formed by the C-terminal Gly of ubiquitin (a 76-residue protein attached to proteins as an intracellular targeting signal).</text>
        <dbReference type="EC" id="3.4.19.12"/>
    </reaction>
</comment>